<feature type="region of interest" description="Disordered" evidence="2">
    <location>
        <begin position="410"/>
        <end position="439"/>
    </location>
</feature>
<feature type="coiled-coil region" evidence="1">
    <location>
        <begin position="336"/>
        <end position="363"/>
    </location>
</feature>
<dbReference type="OrthoDB" id="5393654at2759"/>
<keyword evidence="1" id="KW-0175">Coiled coil</keyword>
<evidence type="ECO:0000256" key="2">
    <source>
        <dbReference type="SAM" id="MobiDB-lite"/>
    </source>
</evidence>
<dbReference type="EMBL" id="CAJPDQ010000006">
    <property type="protein sequence ID" value="CAF9911663.1"/>
    <property type="molecule type" value="Genomic_DNA"/>
</dbReference>
<name>A0A8H3IAZ2_9LECA</name>
<dbReference type="Proteomes" id="UP000664169">
    <property type="component" value="Unassembled WGS sequence"/>
</dbReference>
<organism evidence="3 4">
    <name type="scientific">Gomphillus americanus</name>
    <dbReference type="NCBI Taxonomy" id="1940652"/>
    <lineage>
        <taxon>Eukaryota</taxon>
        <taxon>Fungi</taxon>
        <taxon>Dikarya</taxon>
        <taxon>Ascomycota</taxon>
        <taxon>Pezizomycotina</taxon>
        <taxon>Lecanoromycetes</taxon>
        <taxon>OSLEUM clade</taxon>
        <taxon>Ostropomycetidae</taxon>
        <taxon>Ostropales</taxon>
        <taxon>Graphidaceae</taxon>
        <taxon>Gomphilloideae</taxon>
        <taxon>Gomphillus</taxon>
    </lineage>
</organism>
<protein>
    <recommendedName>
        <fullName evidence="5">Geranylgeranyl pyrophosphate synthetase</fullName>
    </recommendedName>
</protein>
<dbReference type="AlphaFoldDB" id="A0A8H3IAZ2"/>
<feature type="region of interest" description="Disordered" evidence="2">
    <location>
        <begin position="1"/>
        <end position="36"/>
    </location>
</feature>
<sequence>MSASWRKPYGREQRATMVHGNVIKTPPKPMPPPLSSQDKIQEIQTASELPVSDNAKPVITNVKLVGSFSWKDSINPIIMVPGRPPKWQPPKEARTLKEDSGVYYHDSNSARYASFPMEPSIRAIEKHDPAFGFPKVDLVTCDHCLVRLFAFVRAEELTFRFGVELIGSTLFLVRKTNIPKETIDGIYGYGHSFPEAYTTWDKDVRGSSRNQRLLEYDFAGLNCIVRFGSDGYLPDKLGSASTSTVVEEIEDNLELDKIEMLRLLASVPDASGSLEVQEAGKLIPQEAVFDLKTRSKRKVETVSIETFLHNLWVNRVPNFILAFHERGKFRATDIHMVDAREQVQEWEAENAKHLKELSQVLHKLISIGQAEGRNTFEVRREGNGPLQVWTEVPGWRALPSSMRSLFVTEMPTSDSGKEESHFHGDESDADGGANDWLKL</sequence>
<evidence type="ECO:0000313" key="4">
    <source>
        <dbReference type="Proteomes" id="UP000664169"/>
    </source>
</evidence>
<reference evidence="3" key="1">
    <citation type="submission" date="2021-03" db="EMBL/GenBank/DDBJ databases">
        <authorList>
            <person name="Tagirdzhanova G."/>
        </authorList>
    </citation>
    <scope>NUCLEOTIDE SEQUENCE</scope>
</reference>
<gene>
    <name evidence="3" type="ORF">GOMPHAMPRED_007485</name>
</gene>
<dbReference type="PANTHER" id="PTHR35179:SF2">
    <property type="entry name" value="START DOMAIN-CONTAINING PROTEIN"/>
    <property type="match status" value="1"/>
</dbReference>
<comment type="caution">
    <text evidence="3">The sequence shown here is derived from an EMBL/GenBank/DDBJ whole genome shotgun (WGS) entry which is preliminary data.</text>
</comment>
<feature type="compositionally biased region" description="Basic and acidic residues" evidence="2">
    <location>
        <begin position="415"/>
        <end position="426"/>
    </location>
</feature>
<proteinExistence type="predicted"/>
<dbReference type="PANTHER" id="PTHR35179">
    <property type="entry name" value="PROTEIN CBG02620"/>
    <property type="match status" value="1"/>
</dbReference>
<evidence type="ECO:0008006" key="5">
    <source>
        <dbReference type="Google" id="ProtNLM"/>
    </source>
</evidence>
<evidence type="ECO:0000313" key="3">
    <source>
        <dbReference type="EMBL" id="CAF9911663.1"/>
    </source>
</evidence>
<keyword evidence="4" id="KW-1185">Reference proteome</keyword>
<evidence type="ECO:0000256" key="1">
    <source>
        <dbReference type="SAM" id="Coils"/>
    </source>
</evidence>
<accession>A0A8H3IAZ2</accession>